<name>A0AA40CJF0_9PEZI</name>
<comment type="caution">
    <text evidence="8">The sequence shown here is derived from an EMBL/GenBank/DDBJ whole genome shotgun (WGS) entry which is preliminary data.</text>
</comment>
<dbReference type="SUPFAM" id="SSF56801">
    <property type="entry name" value="Acetyl-CoA synthetase-like"/>
    <property type="match status" value="3"/>
</dbReference>
<dbReference type="Gene3D" id="3.30.559.10">
    <property type="entry name" value="Chloramphenicol acetyltransferase-like domain"/>
    <property type="match status" value="6"/>
</dbReference>
<dbReference type="Gene3D" id="3.40.50.12780">
    <property type="entry name" value="N-terminal domain of ligase-like"/>
    <property type="match status" value="3"/>
</dbReference>
<dbReference type="FunFam" id="3.40.50.980:FF:000001">
    <property type="entry name" value="Non-ribosomal peptide synthetase"/>
    <property type="match status" value="1"/>
</dbReference>
<feature type="domain" description="Carrier" evidence="7">
    <location>
        <begin position="542"/>
        <end position="615"/>
    </location>
</feature>
<dbReference type="InterPro" id="IPR042099">
    <property type="entry name" value="ANL_N_sf"/>
</dbReference>
<proteinExistence type="inferred from homology"/>
<dbReference type="Pfam" id="PF00550">
    <property type="entry name" value="PP-binding"/>
    <property type="match status" value="6"/>
</dbReference>
<dbReference type="GO" id="GO:0010106">
    <property type="term" value="P:cellular response to iron ion starvation"/>
    <property type="evidence" value="ECO:0007669"/>
    <property type="project" value="UniProtKB-ARBA"/>
</dbReference>
<dbReference type="NCBIfam" id="TIGR01733">
    <property type="entry name" value="AA-adenyl-dom"/>
    <property type="match status" value="2"/>
</dbReference>
<dbReference type="InterPro" id="IPR020845">
    <property type="entry name" value="AMP-binding_CS"/>
</dbReference>
<evidence type="ECO:0000256" key="2">
    <source>
        <dbReference type="ARBA" id="ARBA00022450"/>
    </source>
</evidence>
<dbReference type="InterPro" id="IPR045851">
    <property type="entry name" value="AMP-bd_C_sf"/>
</dbReference>
<feature type="domain" description="Carrier" evidence="7">
    <location>
        <begin position="4357"/>
        <end position="4430"/>
    </location>
</feature>
<dbReference type="FunFam" id="3.30.300.30:FF:000033">
    <property type="entry name" value="Nonribosomal siderophore peptide synthase SidC"/>
    <property type="match status" value="1"/>
</dbReference>
<keyword evidence="4" id="KW-0436">Ligase</keyword>
<dbReference type="EMBL" id="JAULSV010000006">
    <property type="protein sequence ID" value="KAK0640627.1"/>
    <property type="molecule type" value="Genomic_DNA"/>
</dbReference>
<accession>A0AA40CJF0</accession>
<dbReference type="InterPro" id="IPR010071">
    <property type="entry name" value="AA_adenyl_dom"/>
</dbReference>
<keyword evidence="2" id="KW-0596">Phosphopantetheine</keyword>
<evidence type="ECO:0000256" key="6">
    <source>
        <dbReference type="SAM" id="MobiDB-lite"/>
    </source>
</evidence>
<dbReference type="Pfam" id="PF00501">
    <property type="entry name" value="AMP-binding"/>
    <property type="match status" value="3"/>
</dbReference>
<dbReference type="Gene3D" id="1.10.1200.10">
    <property type="entry name" value="ACP-like"/>
    <property type="match status" value="6"/>
</dbReference>
<dbReference type="Gene3D" id="3.30.559.30">
    <property type="entry name" value="Nonribosomal peptide synthetase, condensation domain"/>
    <property type="match status" value="6"/>
</dbReference>
<dbReference type="NCBIfam" id="NF003417">
    <property type="entry name" value="PRK04813.1"/>
    <property type="match status" value="3"/>
</dbReference>
<comment type="pathway">
    <text evidence="1">Siderophore biosynthesis.</text>
</comment>
<dbReference type="SMART" id="SM00823">
    <property type="entry name" value="PKS_PP"/>
    <property type="match status" value="5"/>
</dbReference>
<evidence type="ECO:0000259" key="7">
    <source>
        <dbReference type="PROSITE" id="PS50075"/>
    </source>
</evidence>
<evidence type="ECO:0000256" key="3">
    <source>
        <dbReference type="ARBA" id="ARBA00022553"/>
    </source>
</evidence>
<dbReference type="Gene3D" id="3.30.300.30">
    <property type="match status" value="3"/>
</dbReference>
<dbReference type="InterPro" id="IPR036736">
    <property type="entry name" value="ACP-like_sf"/>
</dbReference>
<dbReference type="InterPro" id="IPR006162">
    <property type="entry name" value="Ppantetheine_attach_site"/>
</dbReference>
<dbReference type="SUPFAM" id="SSF52777">
    <property type="entry name" value="CoA-dependent acyltransferases"/>
    <property type="match status" value="12"/>
</dbReference>
<feature type="compositionally biased region" description="Polar residues" evidence="6">
    <location>
        <begin position="4345"/>
        <end position="4360"/>
    </location>
</feature>
<dbReference type="GO" id="GO:0031177">
    <property type="term" value="F:phosphopantetheine binding"/>
    <property type="evidence" value="ECO:0007669"/>
    <property type="project" value="InterPro"/>
</dbReference>
<dbReference type="InterPro" id="IPR020806">
    <property type="entry name" value="PKS_PP-bd"/>
</dbReference>
<reference evidence="8" key="1">
    <citation type="submission" date="2023-06" db="EMBL/GenBank/DDBJ databases">
        <title>Genome-scale phylogeny and comparative genomics of the fungal order Sordariales.</title>
        <authorList>
            <consortium name="Lawrence Berkeley National Laboratory"/>
            <person name="Hensen N."/>
            <person name="Bonometti L."/>
            <person name="Westerberg I."/>
            <person name="Brannstrom I.O."/>
            <person name="Guillou S."/>
            <person name="Cros-Aarteil S."/>
            <person name="Calhoun S."/>
            <person name="Haridas S."/>
            <person name="Kuo A."/>
            <person name="Mondo S."/>
            <person name="Pangilinan J."/>
            <person name="Riley R."/>
            <person name="Labutti K."/>
            <person name="Andreopoulos B."/>
            <person name="Lipzen A."/>
            <person name="Chen C."/>
            <person name="Yanf M."/>
            <person name="Daum C."/>
            <person name="Ng V."/>
            <person name="Clum A."/>
            <person name="Steindorff A."/>
            <person name="Ohm R."/>
            <person name="Martin F."/>
            <person name="Silar P."/>
            <person name="Natvig D."/>
            <person name="Lalanne C."/>
            <person name="Gautier V."/>
            <person name="Ament-Velasquez S.L."/>
            <person name="Kruys A."/>
            <person name="Hutchinson M.I."/>
            <person name="Powell A.J."/>
            <person name="Barry K."/>
            <person name="Miller A.N."/>
            <person name="Grigoriev I.V."/>
            <person name="Debuchy R."/>
            <person name="Gladieux P."/>
            <person name="Thoren M.H."/>
            <person name="Johannesson H."/>
        </authorList>
    </citation>
    <scope>NUCLEOTIDE SEQUENCE</scope>
    <source>
        <strain evidence="8">SMH2532-1</strain>
    </source>
</reference>
<dbReference type="GO" id="GO:0031169">
    <property type="term" value="P:ferrichrome biosynthetic process"/>
    <property type="evidence" value="ECO:0007669"/>
    <property type="project" value="UniProtKB-ARBA"/>
</dbReference>
<keyword evidence="9" id="KW-1185">Reference proteome</keyword>
<feature type="domain" description="Carrier" evidence="7">
    <location>
        <begin position="1611"/>
        <end position="1688"/>
    </location>
</feature>
<dbReference type="GO" id="GO:0016874">
    <property type="term" value="F:ligase activity"/>
    <property type="evidence" value="ECO:0007669"/>
    <property type="project" value="UniProtKB-KW"/>
</dbReference>
<feature type="domain" description="Carrier" evidence="7">
    <location>
        <begin position="3810"/>
        <end position="3883"/>
    </location>
</feature>
<dbReference type="FunFam" id="3.40.50.12780:FF:000024">
    <property type="entry name" value="Nonribosomal siderophore peptide synthase SidC"/>
    <property type="match status" value="2"/>
</dbReference>
<dbReference type="InterPro" id="IPR023213">
    <property type="entry name" value="CAT-like_dom_sf"/>
</dbReference>
<protein>
    <recommendedName>
        <fullName evidence="7">Carrier domain-containing protein</fullName>
    </recommendedName>
</protein>
<evidence type="ECO:0000313" key="8">
    <source>
        <dbReference type="EMBL" id="KAK0640627.1"/>
    </source>
</evidence>
<dbReference type="InterPro" id="IPR009081">
    <property type="entry name" value="PP-bd_ACP"/>
</dbReference>
<dbReference type="SUPFAM" id="SSF47336">
    <property type="entry name" value="ACP-like"/>
    <property type="match status" value="6"/>
</dbReference>
<evidence type="ECO:0000313" key="9">
    <source>
        <dbReference type="Proteomes" id="UP001174936"/>
    </source>
</evidence>
<dbReference type="GO" id="GO:0005737">
    <property type="term" value="C:cytoplasm"/>
    <property type="evidence" value="ECO:0007669"/>
    <property type="project" value="TreeGrafter"/>
</dbReference>
<dbReference type="Pfam" id="PF00668">
    <property type="entry name" value="Condensation"/>
    <property type="match status" value="6"/>
</dbReference>
<feature type="domain" description="Carrier" evidence="7">
    <location>
        <begin position="3255"/>
        <end position="3331"/>
    </location>
</feature>
<dbReference type="PANTHER" id="PTHR45527:SF1">
    <property type="entry name" value="FATTY ACID SYNTHASE"/>
    <property type="match status" value="1"/>
</dbReference>
<gene>
    <name evidence="8" type="ORF">B0T16DRAFT_200677</name>
</gene>
<dbReference type="InterPro" id="IPR001242">
    <property type="entry name" value="Condensation_dom"/>
</dbReference>
<sequence>MSAMAVPELDSDGNTTPLSVLNYPASRLPGPGLLHQLVREHPKNGVAPAIDFLGADGTRSSFSYSEFHAAANALASRISVLIGAPAPFVVPVLVPQSPPLYIAQLAILRSGGAFCPLNLDIPIERARLILEEVNAKVVITTKELVSKLPAKDGRAFLFVDDSADSGATRVDDSEVSHRVPKPTDLAYVMYTSGSTGTPKGVGISHDAATQSLLGHDRHIPDFSRFLQFAAPTFDVSVFEIFFPFFRGQTLVSCDRSSMLNDLPAVLRTMEVDACELTPSVAGSLLRTRDNAPGLRLLLTIGEMLTEPVIKEFGGGEGKESMLWGMYGPTEAAIHCTVQPAFRYDSLVGDIGVPLDTVSAFILSVPGEDQPRHSEFRVLPRGEAGELAVGGHQTAEEYINRPEQTAAAFIDTPFGRLYRTGDKAVIHPNGTLECLGRIGFGQVKLRGQRIELGEIEHAALRTPGSHGAVAAIIKNVLVLFCAVDVVEGMSDKIDETCRRWLPGFMVPGDIVVTREFPRLPSGKVDRKSLAANYSALEALEAVSYADDLERKLCEFGNQVLGMEVRPSSILSKVGVDSLVAIKFASALQEAGVRVGAVDILLSRTISDLRRRVLERQGEGEKQPPETAIPANVEEQTITVRYVGLDNEQMAEIEAIIPCTPLQASMLAETMADSQAYCNWIKLNFPMQHSEELVRSWIFQLAKANETLRTGFVHHQSRFLQVIFKQLDESSVVMVDTPSTEFRLEQDQDFLRPFRVEISSLPGSNHREVVFQIHHAVYDGWSMDLIVSDLQILTRGGQLGARPQFRQVAEYYQSPTYERDCDAARTFWAEKLVGFQPPTLPHVQSEIPRNNTVVSVSTPLKLRPDAARESLQKMDCGVQTLFQAALAWLWGSFLGLDDVVLGTVTSGRTLALSGVENVIGPCIAPVPVRTNLSQVRTIGDLLSSVHSSNREALPHSILPLGEIKRLAGIRSGQPLYDALFVYQESLLSGERATNDIKEVAHQDFLETKLLVEIEPVADGFACRLTSRTDVFTEDQLEMMGKSIHTLVRHMLEHADSEMATLRSAFSSDLLSVFNPTPKTLTSVPDLAYCVEMVAIEHPDKYAVCFAESISDGTVASTTITFDRLNKLANRIAWLLKESDVREGDTVAIVMEKSVLLYAGILAILKAGAAYLPLLPSTPLARVDTIFQQADVKICISDTATRSQLSEQITCTIVDLETATLQDYPFSNPTTTLDPDRPAYIIFTSGSTGVPKGVCVTQLNIVSNLDVLSRIYPVSPTSRLLQSCSQAFDVSVFEIFFAWTTGVCLCSGTNDTLFEDLERAIRMLGVTHLSMTPTVAGLVDPVKVPGVEFLVTAGEAMTEGVAASWGSKLFQGYGPSETTNICSVKRMTDGPGQVIRHLGWAFENTSTVLLYPNSEEAVPIGCLGELCFGGDQVAKGYLKLPELTAQKFIQHPVYGRLYRSGDLGRMLPDGSIVIDGRMDDQVKIRGQRVELDEVTKTIARAPGVVDCATILLKRDETSSERIVTFVVPHLAEGARFRVLDPGGELGGVIQETFRTALSQLPGYMIPSFLVPISVLPTTPSGKLDRPRLVTALRDLAPEALGLVSPGTRTDEDDGEWSDIERQIANTVAAAFSTDPKDVQRWTPLTTFGLDSISAIEVSRRLSDIFGKRVAISQILSNASVARLAQVLESLPGTSVAKHAQLLPDELVKIVSSTFSEHGKTISDILPCTPLQEAMLAVSTDTGRYLNQMLFKVHGDTEKLKAAWMTVCQRHGILRTCFVSTPDTQRPIVQVILEDWEPPWQEEDASEDSVEAYISSHIASVPPAVDSLQPTVSFCTIRDGDVTHLSFVCHHALYDGVAVERLLWEVEQALAGQHLGPPPNYREFLQESLQLPGSTNRFWGQHLEGLQPQLLTKFNIADPEPSGFVVSRQAGTSLSGITEKTRSLGVSILSLSQTTWATVLGCLFRTTDVCFGNVVSGRSLPLSGVDRLVAPCFNTIPVRMKLSDKQQSLELMKRYQALNPELLAHQFTPLRRIQSVILKGEGRRLFDTLLLLQQPTRKLDARIWSLERDDGEMDIPLVCELLPDTHVDSLTVKLHIEANRLHKQTAELILDLFFYIMDRALQFPASTLPTSDTIPDALKAGITELQLQKDAEAPEADSQETTSEVWTSTENVIRAVISTLSSASIDKIRRRTTIYQLGLDSISAVQVASALRKRGLDVTASNVIDNPTCQKLGGFLDSRAQSESQPNGHEVSVNGSRHDPKGFDIDDFRAKVLPQIERHGVATETLEAILPCTPLQSGMMAQFVKSEGQDYFNFLEFDVENGISAAALAEAWELLREVHSILRTGIVSTEHPDFPFAMIQRVPQQLRSAVDLLSRNNIDDFDPDEWRRHAAGEALRNSHECLWRVAIIDGPEHFKMHLAIHHALYDAHSLQTILMDLSTALQRGAISPSIATETTVIDILDQISAAKEASSSLWTEKAERFVINGFPVMTPLRETTRRILVHSATSTASLSALETSVSQSGYTIQSVLQAAWARILSSYLGETSVVFGVVLSGRTTDATQSALFPCITTLPVVSSNRGSNRTLLDEMMAYNTELYKQQHQPLTQIQQWLGRGNSRLFDTLLVYQKFNIDTPERRPWKIVTDQATVDYPISIEVEPGKDGSLRYQITYFSDILPTEQADVLLRQFDAVVQHLASDPDGNDGDLVGSAPHVFSVLPAAQPVLPSPVQTLHQFVKTQSLATPSATALYFVDAFDGEIPSAREWTYEELNANGNRVASGILPHVKVGDIVAIDFDKCPEAFFSILGVLKAGAAFVALDPGAPAARKQFILEDSGASVLLTSKTELEYVVSLPVIKVDREWLDAQSSGAPKTDREIKPDDVCYCLYTSGTTGTPKGCEITHDNAVQCMLAFQEIFKGHWEKTSRWLQFASLHFDVSVLEQYWSWSVGITLVAAPRDLILEDLAGTISRLEITHIDLTPSLARLLRPEDVPSLCRGVFITGGESLKQEILDAWGSKAVIYNFYGPTEATIGVTVFPRVPENGRSSNIGQQFINVGSYVLKPGTDTPVLKGAVGELCVSGRLVGKGYLNRQELTVERFPTLESFGERVYRTGDLVRVLHDGCFDFLGRADDQVKLRGQRLEIGEINHAIKTGVSELKDVATLVVRNEQKQKDFLVSFIVTEQRKLGSGESLEIVHTRDASELARRVRHACRSRLPGYMVPTYIFQLPFIPLSPNNKAEVKELKSLFNNLSSDELVSSSSTAEGSPTQLSQTGRKIALVLAALNSVDVDKITASSSIFELGVDSISVLRFSRELKRAGLEANPALILKYPVIEDLVHVVEAPASSSGKASVAAARQLVEACAHRHRAHVCRELRVRPDQIEYIAPCSPLQQGMISRSAVDGAYFNTFKFRLYEAVSTGRLRDAWMKVAESAAILRTVFLSTTDGCVQVALRDVDLRWEDVVVPAEQQEEFLETRRQAWIGQNGESVAQPWEILVVNDQSDRFLVLNIFHGLYDANSFQLMVEQLAHEYSTLSSLTNGTSHDADPPSLLDALCHGPLQGFTSSKAFWMDHLSEATPVQKKPPHGPSASTCERSISFEALERLRSSLAVTQQALVQAAWIWALAKRFGASPTIGIIVSGRTIDLDGADKVIGPLFNTLPFHAEVVAQPELNWANLIQQCHQFNTAVIGFQHVPLRDVQKWCSGGQPLFDTLFSFQRDDGGVAGSELWTGVSSDVNADYPLALEATLTSAGELKLLLVAQGEGQDLAALMDDLEVALMAMAKNSSNSVWPTSHRVNGVKGQAAIVNGNGTLVPSPTQNGSHFVWTEDAVTIRQEIALLADMSADSVTETTSIFELGLDSIDAIKLSARLKVQGVNIKTSQIMASQTVSKMLELTQTQLPNGHSTSNAHLTKEDALRKHIQRLQNQLDGVEAVFPTTPLQDSMVAEMIHSDFQLYFNHDILEIAPQVDIEKLKQAWGAVVAASPILRTGFIFVDDPELDHAYCQVVYKEPHHYLAEVELDSTTDLAKVTDAALHRARKSGGRYDLVQLVFAKAAGKRFLVLSIAHALYDGWSLDLLHQDVRTAYAGKFSTRPLYDAYLDEILHSGSSGSEFWASFLEGVSPIIIPEKNIRSKHSIYRAEEVSPVPVENVTSFCKAQSITAQALGQACWAAVLASRTGALDVTFGVVLSGRESDVAEKLMFPTMNTVAVRSVLHGDIGSWLRYIQDNAVNIAVFQHTPLRKVQKLAKSGPLFNTLFIQQRRAEVKDSVEELMTSVQGSSSVEFPVCVEMEMRGDALVWKTACDGDYLSEDDTSLLLRDLDAVLRHILQHPGSDVLSFTDTGTSMCGLAASSNKARSAEKPTVNGSGNGSDASPSPTEETIRKILAEVSGAPATSILPTHSIYHLGLDSISAIKVVSLLRKQGVPIALRDMLRAKSVSEMGHLATTEQSKKTRDGDLDHGEVIAGVLQEIGAVSILQQFGLGVSDVEEIMPATPMQVHMLSVWQNTEGNVFHPTFNFRLGGGLDQAVVLSAWQTLVAEMPLLRTTFVSTGSKDVPFLQVVIKGSPKKLYAAIKVKEGNNGETLVQLRIHHALYDAVSLPEILDRLSELSVSAQAKVSHIKTTAWRAHVASLFGKDMSEARKQFWTSYLYGVDPTPPSLTATEPLDGRSSLLVSPAINNINSIRELCSNKGITIQSLFFASYAAFLASFSTGPKDVVLGVYLANRSDSEMPFYPTLRLVPLRVHIGQGVDLTVVAQKIQQDLLAISAQPNIDVGLWEILEWTGIKIDTFVNFLSVPEKSERVERGIDGENLDSASGAGRKAIFQGIAPEAAPDGEYNEWEAPPEIQGNVVRDAYPVSEPPCWRNRDINGCRMLST</sequence>
<dbReference type="PANTHER" id="PTHR45527">
    <property type="entry name" value="NONRIBOSOMAL PEPTIDE SYNTHETASE"/>
    <property type="match status" value="1"/>
</dbReference>
<evidence type="ECO:0000256" key="4">
    <source>
        <dbReference type="ARBA" id="ARBA00022598"/>
    </source>
</evidence>
<dbReference type="GO" id="GO:0043041">
    <property type="term" value="P:amino acid activation for nonribosomal peptide biosynthetic process"/>
    <property type="evidence" value="ECO:0007669"/>
    <property type="project" value="TreeGrafter"/>
</dbReference>
<dbReference type="Proteomes" id="UP001174936">
    <property type="component" value="Unassembled WGS sequence"/>
</dbReference>
<keyword evidence="3" id="KW-0597">Phosphoprotein</keyword>
<dbReference type="PROSITE" id="PS00012">
    <property type="entry name" value="PHOSPHOPANTETHEINE"/>
    <property type="match status" value="4"/>
</dbReference>
<evidence type="ECO:0000256" key="1">
    <source>
        <dbReference type="ARBA" id="ARBA00004924"/>
    </source>
</evidence>
<dbReference type="CDD" id="cd19542">
    <property type="entry name" value="CT_NRPS-like"/>
    <property type="match status" value="1"/>
</dbReference>
<dbReference type="FunFam" id="3.30.300.30:FF:000015">
    <property type="entry name" value="Nonribosomal peptide synthase SidD"/>
    <property type="match status" value="1"/>
</dbReference>
<dbReference type="PROSITE" id="PS00455">
    <property type="entry name" value="AMP_BINDING"/>
    <property type="match status" value="2"/>
</dbReference>
<organism evidence="8 9">
    <name type="scientific">Cercophora newfieldiana</name>
    <dbReference type="NCBI Taxonomy" id="92897"/>
    <lineage>
        <taxon>Eukaryota</taxon>
        <taxon>Fungi</taxon>
        <taxon>Dikarya</taxon>
        <taxon>Ascomycota</taxon>
        <taxon>Pezizomycotina</taxon>
        <taxon>Sordariomycetes</taxon>
        <taxon>Sordariomycetidae</taxon>
        <taxon>Sordariales</taxon>
        <taxon>Lasiosphaeriaceae</taxon>
        <taxon>Cercophora</taxon>
    </lineage>
</organism>
<dbReference type="InterPro" id="IPR000873">
    <property type="entry name" value="AMP-dep_synth/lig_dom"/>
</dbReference>
<feature type="region of interest" description="Disordered" evidence="6">
    <location>
        <begin position="4333"/>
        <end position="4360"/>
    </location>
</feature>
<comment type="similarity">
    <text evidence="5">Belongs to the NRP synthetase family.</text>
</comment>
<dbReference type="CDD" id="cd05918">
    <property type="entry name" value="A_NRPS_SidN3_like"/>
    <property type="match status" value="2"/>
</dbReference>
<evidence type="ECO:0000256" key="5">
    <source>
        <dbReference type="ARBA" id="ARBA00029454"/>
    </source>
</evidence>
<feature type="domain" description="Carrier" evidence="7">
    <location>
        <begin position="2160"/>
        <end position="2236"/>
    </location>
</feature>
<dbReference type="PROSITE" id="PS50075">
    <property type="entry name" value="CARRIER"/>
    <property type="match status" value="6"/>
</dbReference>